<organism evidence="9">
    <name type="scientific">Fagus sylvatica</name>
    <name type="common">Beechnut</name>
    <dbReference type="NCBI Taxonomy" id="28930"/>
    <lineage>
        <taxon>Eukaryota</taxon>
        <taxon>Viridiplantae</taxon>
        <taxon>Streptophyta</taxon>
        <taxon>Embryophyta</taxon>
        <taxon>Tracheophyta</taxon>
        <taxon>Spermatophyta</taxon>
        <taxon>Magnoliopsida</taxon>
        <taxon>eudicotyledons</taxon>
        <taxon>Gunneridae</taxon>
        <taxon>Pentapetalae</taxon>
        <taxon>rosids</taxon>
        <taxon>fabids</taxon>
        <taxon>Fagales</taxon>
        <taxon>Fagaceae</taxon>
        <taxon>Fagus</taxon>
    </lineage>
</organism>
<dbReference type="GO" id="GO:0005773">
    <property type="term" value="C:vacuole"/>
    <property type="evidence" value="ECO:0007669"/>
    <property type="project" value="UniProtKB-SubCell"/>
</dbReference>
<feature type="domain" description="Glycosyl hydrolase family 32 N-terminal" evidence="7">
    <location>
        <begin position="7"/>
        <end position="314"/>
    </location>
</feature>
<dbReference type="SUPFAM" id="SSF75005">
    <property type="entry name" value="Arabinanase/levansucrase/invertase"/>
    <property type="match status" value="3"/>
</dbReference>
<proteinExistence type="inferred from homology"/>
<dbReference type="Pfam" id="PF08244">
    <property type="entry name" value="Glyco_hydro_32C"/>
    <property type="match status" value="2"/>
</dbReference>
<feature type="domain" description="Glycosyl hydrolase family 32 C-terminal" evidence="8">
    <location>
        <begin position="1316"/>
        <end position="1510"/>
    </location>
</feature>
<dbReference type="GO" id="GO:0004564">
    <property type="term" value="F:beta-fructofuranosidase activity"/>
    <property type="evidence" value="ECO:0007669"/>
    <property type="project" value="UniProtKB-EC"/>
</dbReference>
<accession>A0A2N9HA56</accession>
<evidence type="ECO:0000256" key="1">
    <source>
        <dbReference type="ARBA" id="ARBA00000094"/>
    </source>
</evidence>
<dbReference type="FunFam" id="2.115.10.20:FF:000001">
    <property type="entry name" value="Beta-fructofuranosidase, insoluble isoenzyme CWINV1"/>
    <property type="match status" value="2"/>
</dbReference>
<dbReference type="InterPro" id="IPR013320">
    <property type="entry name" value="ConA-like_dom_sf"/>
</dbReference>
<evidence type="ECO:0000256" key="2">
    <source>
        <dbReference type="ARBA" id="ARBA00004116"/>
    </source>
</evidence>
<dbReference type="InterPro" id="IPR013148">
    <property type="entry name" value="Glyco_hydro_32_N"/>
</dbReference>
<feature type="domain" description="Glycosyl hydrolase family 32 N-terminal" evidence="7">
    <location>
        <begin position="526"/>
        <end position="838"/>
    </location>
</feature>
<dbReference type="InterPro" id="IPR001362">
    <property type="entry name" value="Glyco_hydro_32"/>
</dbReference>
<dbReference type="FunFam" id="2.60.120.560:FF:000002">
    <property type="entry name" value="Beta-fructofuranosidase, insoluble isoenzyme CWINV1"/>
    <property type="match status" value="3"/>
</dbReference>
<dbReference type="InterPro" id="IPR013189">
    <property type="entry name" value="Glyco_hydro_32_C"/>
</dbReference>
<keyword evidence="5" id="KW-0378">Hydrolase</keyword>
<keyword evidence="4" id="KW-0926">Vacuole</keyword>
<feature type="domain" description="Glycosyl hydrolase family 32 N-terminal" evidence="7">
    <location>
        <begin position="1016"/>
        <end position="1313"/>
    </location>
</feature>
<dbReference type="Pfam" id="PF00251">
    <property type="entry name" value="Glyco_hydro_32N"/>
    <property type="match status" value="3"/>
</dbReference>
<dbReference type="SMART" id="SM00640">
    <property type="entry name" value="Glyco_32"/>
    <property type="match status" value="3"/>
</dbReference>
<evidence type="ECO:0000256" key="6">
    <source>
        <dbReference type="ARBA" id="ARBA00023295"/>
    </source>
</evidence>
<dbReference type="EMBL" id="OIVN01003446">
    <property type="protein sequence ID" value="SPD11256.1"/>
    <property type="molecule type" value="Genomic_DNA"/>
</dbReference>
<evidence type="ECO:0000313" key="9">
    <source>
        <dbReference type="EMBL" id="SPD11256.1"/>
    </source>
</evidence>
<comment type="catalytic activity">
    <reaction evidence="1">
        <text>Hydrolysis of terminal non-reducing beta-D-fructofuranoside residues in beta-D-fructofuranosides.</text>
        <dbReference type="EC" id="3.2.1.26"/>
    </reaction>
</comment>
<comment type="similarity">
    <text evidence="3">Belongs to the glycosyl hydrolase 32 family.</text>
</comment>
<sequence length="1524" mass="172989">MGAFDYADPNGPMYYGGIYHLFYQYNPYGAVFGNSMIWAHSISYDLINWIHLNHAIEPTEPFDIHSCWSGSATILPGNGPVILYTGIDANDYQVQNLAIPKNLSDPFLREWVKFSKNPIMTPPYGIKANEFRDPTTAWKGMDGKWRVIIGSGNNNQGMAILYQSEDFMNWTKYQHPLYISEKTGMWECPDFYPVSINSTNGVDTSDQNPSVKHVMKASFNSHDYYMLGTYDPEMESFISESDFTGTSLELRYDYGKFYASKTFFDNVKNRRILWGWVNESDSTEDDIEKGWSGLQSIPRQVWLDESGKQLLQWPVEEIETLRDRRVSIHGKKLSGGKVLEISGITASQADVEVFFEVPVLEEAEFLDPTGVDPQLLCSNENASSNGRLGPFGLLTLASKDLTEQTAIFFRVFRGPSRYIVLMCSDQSRSSLRKEVDKTTFGAFVDIDPHLEKISLRSLIDHSIVESFGGEGRTCITTRVYPMLATDEEMHLYLFNNGTSSVAHRGLYVLRNLQSLPREQPYRTAYHFQPPKNWMNGPMYYKGVYHLFYQYNPYSAVWGNITWGHSISYDLVDWVHLEPAIIPSEPFDINGCWSGSTTFLSREKPAILYTGADLKKRQVQNLAVPKNASDPLLREWVKLPHNPLLTPIDDIGPSDFRDPTTAWQGSDKVWRVIIGSKIKGRGMAILYRSKDFINWTRSKSPLHSSTKTGMWECPDFYPVSINSKKGVDTSAQDKFTKHVLKASFKDIDHYILGNYTPKTDNFLVDTDFMDTGFDLRYDYGKFYASKTFYDSDMKRRILWGWVTESDSESDDIRKGWSGIQSIPRSVVLSTTGQQLVQWPIKEIEKLRTHEVSFDSKELKGGSVFEVSGIKASQADVEVSFDLPNLNEVESIDPSWVDPQLLCSQKEASVKGTVGPFGLLVLASKDLTEQTAVFFRVFKRNEKYAVLMCSDQSRSSLREGLDKTTYGAFVSMDPHDKKISLRSLIDHSIIESFDGEGRTCITARVYPKLAIDKEAHLYGVYHLFYQHEPYRPVPGAISWGHSISYDLVDWLHLEPALSPSEPYDINGCWSGSITILPSGQPAILYTGIDLNNSQVQNLAMPKNASDPFLREWLKSPHNPLMSPIDDIGPSDFRDPTTAWQGPDKVWRVIIGSRINGQGMAILYRSKDFVNWTRSNNSLHSSTKTGMWECPDFYPVKIHSNNGVDTSAQDKFIKHVLKASFNRQDHYILGNYTPQTDNFSIESDFMDSGFDLRYDYGNFYASKTFYDSAKKRRILWGWVPESDSRLDDIIKGWAGIQSFPRSVVLSTNGQQLVQWPINEIEKLRTNNVSFDGKELRLGSVFEVSGITASQADVEVSFDLPNLNETEYTDPSQVDPQLICSQNGAFVNNGTVGPFGLLALASKDLREQTAVFFRIFKRDGKYVVLMCSDQTRSSLRDGLEKTTYGAFVNMDPQDRKISLRSLIDHSIIENFGGDGRTCITARVYPKFAIDKEAHLYVFNNGSLSVRISKLRAWSMKRAQLVPYQKETI</sequence>
<reference evidence="9" key="1">
    <citation type="submission" date="2018-02" db="EMBL/GenBank/DDBJ databases">
        <authorList>
            <person name="Cohen D.B."/>
            <person name="Kent A.D."/>
        </authorList>
    </citation>
    <scope>NUCLEOTIDE SEQUENCE</scope>
</reference>
<keyword evidence="6" id="KW-0326">Glycosidase</keyword>
<dbReference type="Gene3D" id="2.115.10.20">
    <property type="entry name" value="Glycosyl hydrolase domain, family 43"/>
    <property type="match status" value="3"/>
</dbReference>
<evidence type="ECO:0000256" key="3">
    <source>
        <dbReference type="ARBA" id="ARBA00009902"/>
    </source>
</evidence>
<evidence type="ECO:0000256" key="4">
    <source>
        <dbReference type="ARBA" id="ARBA00022554"/>
    </source>
</evidence>
<evidence type="ECO:0000259" key="7">
    <source>
        <dbReference type="Pfam" id="PF00251"/>
    </source>
</evidence>
<dbReference type="InterPro" id="IPR050551">
    <property type="entry name" value="Fructan_Metab_Enzymes"/>
</dbReference>
<name>A0A2N9HA56_FAGSY</name>
<feature type="domain" description="Glycosyl hydrolase family 32 C-terminal" evidence="8">
    <location>
        <begin position="317"/>
        <end position="500"/>
    </location>
</feature>
<dbReference type="PANTHER" id="PTHR31953">
    <property type="entry name" value="BETA-FRUCTOFURANOSIDASE, INSOLUBLE ISOENZYME CWINV1-RELATED"/>
    <property type="match status" value="1"/>
</dbReference>
<evidence type="ECO:0008006" key="10">
    <source>
        <dbReference type="Google" id="ProtNLM"/>
    </source>
</evidence>
<evidence type="ECO:0000259" key="8">
    <source>
        <dbReference type="Pfam" id="PF08244"/>
    </source>
</evidence>
<comment type="subcellular location">
    <subcellularLocation>
        <location evidence="2">Vacuole</location>
    </subcellularLocation>
</comment>
<evidence type="ECO:0000256" key="5">
    <source>
        <dbReference type="ARBA" id="ARBA00022801"/>
    </source>
</evidence>
<dbReference type="InterPro" id="IPR023296">
    <property type="entry name" value="Glyco_hydro_beta-prop_sf"/>
</dbReference>
<dbReference type="Gene3D" id="2.60.120.560">
    <property type="entry name" value="Exo-inulinase, domain 1"/>
    <property type="match status" value="3"/>
</dbReference>
<gene>
    <name evidence="9" type="ORF">FSB_LOCUS39138</name>
</gene>
<dbReference type="SUPFAM" id="SSF49899">
    <property type="entry name" value="Concanavalin A-like lectins/glucanases"/>
    <property type="match status" value="3"/>
</dbReference>
<dbReference type="GO" id="GO:0005975">
    <property type="term" value="P:carbohydrate metabolic process"/>
    <property type="evidence" value="ECO:0007669"/>
    <property type="project" value="InterPro"/>
</dbReference>
<dbReference type="CDD" id="cd18624">
    <property type="entry name" value="GH32_Fruct1-like"/>
    <property type="match status" value="3"/>
</dbReference>
<protein>
    <recommendedName>
        <fullName evidence="10">Beta-fructofuranosidase</fullName>
    </recommendedName>
</protein>